<dbReference type="Proteomes" id="UP000634004">
    <property type="component" value="Unassembled WGS sequence"/>
</dbReference>
<evidence type="ECO:0000256" key="2">
    <source>
        <dbReference type="ARBA" id="ARBA00022692"/>
    </source>
</evidence>
<organism evidence="7 8">
    <name type="scientific">Algimonas arctica</name>
    <dbReference type="NCBI Taxonomy" id="1479486"/>
    <lineage>
        <taxon>Bacteria</taxon>
        <taxon>Pseudomonadati</taxon>
        <taxon>Pseudomonadota</taxon>
        <taxon>Alphaproteobacteria</taxon>
        <taxon>Maricaulales</taxon>
        <taxon>Robiginitomaculaceae</taxon>
        <taxon>Algimonas</taxon>
    </lineage>
</organism>
<dbReference type="EMBL" id="BMZH01000006">
    <property type="protein sequence ID" value="GHA95191.1"/>
    <property type="molecule type" value="Genomic_DNA"/>
</dbReference>
<feature type="transmembrane region" description="Helical" evidence="5">
    <location>
        <begin position="280"/>
        <end position="300"/>
    </location>
</feature>
<dbReference type="InterPro" id="IPR000620">
    <property type="entry name" value="EamA_dom"/>
</dbReference>
<comment type="caution">
    <text evidence="7">The sequence shown here is derived from an EMBL/GenBank/DDBJ whole genome shotgun (WGS) entry which is preliminary data.</text>
</comment>
<dbReference type="PANTHER" id="PTHR32322">
    <property type="entry name" value="INNER MEMBRANE TRANSPORTER"/>
    <property type="match status" value="1"/>
</dbReference>
<dbReference type="InterPro" id="IPR037185">
    <property type="entry name" value="EmrE-like"/>
</dbReference>
<protein>
    <submittedName>
        <fullName evidence="7">ABC transporter permease</fullName>
    </submittedName>
</protein>
<feature type="transmembrane region" description="Helical" evidence="5">
    <location>
        <begin position="189"/>
        <end position="209"/>
    </location>
</feature>
<reference evidence="7" key="1">
    <citation type="journal article" date="2014" name="Int. J. Syst. Evol. Microbiol.">
        <title>Complete genome sequence of Corynebacterium casei LMG S-19264T (=DSM 44701T), isolated from a smear-ripened cheese.</title>
        <authorList>
            <consortium name="US DOE Joint Genome Institute (JGI-PGF)"/>
            <person name="Walter F."/>
            <person name="Albersmeier A."/>
            <person name="Kalinowski J."/>
            <person name="Ruckert C."/>
        </authorList>
    </citation>
    <scope>NUCLEOTIDE SEQUENCE</scope>
    <source>
        <strain evidence="7">KCTC 32513</strain>
    </source>
</reference>
<comment type="subcellular location">
    <subcellularLocation>
        <location evidence="1">Membrane</location>
        <topology evidence="1">Multi-pass membrane protein</topology>
    </subcellularLocation>
</comment>
<dbReference type="AlphaFoldDB" id="A0A8J3CQA8"/>
<feature type="transmembrane region" description="Helical" evidence="5">
    <location>
        <begin position="105"/>
        <end position="123"/>
    </location>
</feature>
<dbReference type="GO" id="GO:0016020">
    <property type="term" value="C:membrane"/>
    <property type="evidence" value="ECO:0007669"/>
    <property type="project" value="UniProtKB-SubCell"/>
</dbReference>
<sequence length="303" mass="31726">MTLKIRTQMSVSDIAILAVLSLLWGGSFFFVEVLVNYLPPLTIVTARVGLAAMLLWVIVLATGVQRPTERKDWLSLLVVGGLNNALPFSLIVWGQTQIDSGLASVLNATTPLFTVVVASVFLADERLTKNKLAGVMIGLVRICVLVGPNAFRGLGQSVLGQLAVVGAAMSYALAGVFSRRFAARGIPPLMIATGQVSSATLLLLIPVILIDGAAIMTPLPITAWGALIGIALFSTVLAYILYFRLIASAGATNAALVTFLIPLSAIALGAIFLGERFTPIQAAGAALIGVGLVVMDGRVFNRA</sequence>
<evidence type="ECO:0000256" key="4">
    <source>
        <dbReference type="ARBA" id="ARBA00023136"/>
    </source>
</evidence>
<dbReference type="PANTHER" id="PTHR32322:SF9">
    <property type="entry name" value="AMINO-ACID METABOLITE EFFLUX PUMP-RELATED"/>
    <property type="match status" value="1"/>
</dbReference>
<name>A0A8J3CQA8_9PROT</name>
<dbReference type="InterPro" id="IPR050638">
    <property type="entry name" value="AA-Vitamin_Transporters"/>
</dbReference>
<feature type="transmembrane region" description="Helical" evidence="5">
    <location>
        <begin position="37"/>
        <end position="61"/>
    </location>
</feature>
<evidence type="ECO:0000256" key="5">
    <source>
        <dbReference type="SAM" id="Phobius"/>
    </source>
</evidence>
<dbReference type="Pfam" id="PF00892">
    <property type="entry name" value="EamA"/>
    <property type="match status" value="2"/>
</dbReference>
<feature type="transmembrane region" description="Helical" evidence="5">
    <location>
        <begin position="73"/>
        <end position="93"/>
    </location>
</feature>
<feature type="transmembrane region" description="Helical" evidence="5">
    <location>
        <begin position="12"/>
        <end position="31"/>
    </location>
</feature>
<keyword evidence="3 5" id="KW-1133">Transmembrane helix</keyword>
<evidence type="ECO:0000313" key="7">
    <source>
        <dbReference type="EMBL" id="GHA95191.1"/>
    </source>
</evidence>
<evidence type="ECO:0000256" key="1">
    <source>
        <dbReference type="ARBA" id="ARBA00004141"/>
    </source>
</evidence>
<evidence type="ECO:0000256" key="3">
    <source>
        <dbReference type="ARBA" id="ARBA00022989"/>
    </source>
</evidence>
<reference evidence="7" key="2">
    <citation type="submission" date="2020-09" db="EMBL/GenBank/DDBJ databases">
        <authorList>
            <person name="Sun Q."/>
            <person name="Kim S."/>
        </authorList>
    </citation>
    <scope>NUCLEOTIDE SEQUENCE</scope>
    <source>
        <strain evidence="7">KCTC 32513</strain>
    </source>
</reference>
<feature type="domain" description="EamA" evidence="6">
    <location>
        <begin position="159"/>
        <end position="295"/>
    </location>
</feature>
<proteinExistence type="predicted"/>
<accession>A0A8J3CQA8</accession>
<feature type="domain" description="EamA" evidence="6">
    <location>
        <begin position="16"/>
        <end position="145"/>
    </location>
</feature>
<evidence type="ECO:0000259" key="6">
    <source>
        <dbReference type="Pfam" id="PF00892"/>
    </source>
</evidence>
<feature type="transmembrane region" description="Helical" evidence="5">
    <location>
        <begin position="157"/>
        <end position="177"/>
    </location>
</feature>
<evidence type="ECO:0000313" key="8">
    <source>
        <dbReference type="Proteomes" id="UP000634004"/>
    </source>
</evidence>
<keyword evidence="2 5" id="KW-0812">Transmembrane</keyword>
<gene>
    <name evidence="7" type="ORF">GCM10009069_17740</name>
</gene>
<dbReference type="SUPFAM" id="SSF103481">
    <property type="entry name" value="Multidrug resistance efflux transporter EmrE"/>
    <property type="match status" value="2"/>
</dbReference>
<feature type="transmembrane region" description="Helical" evidence="5">
    <location>
        <begin position="254"/>
        <end position="274"/>
    </location>
</feature>
<dbReference type="RefSeq" id="WP_233354076.1">
    <property type="nucleotide sequence ID" value="NZ_BMZH01000006.1"/>
</dbReference>
<keyword evidence="4 5" id="KW-0472">Membrane</keyword>
<keyword evidence="8" id="KW-1185">Reference proteome</keyword>
<feature type="transmembrane region" description="Helical" evidence="5">
    <location>
        <begin position="132"/>
        <end position="151"/>
    </location>
</feature>
<feature type="transmembrane region" description="Helical" evidence="5">
    <location>
        <begin position="221"/>
        <end position="242"/>
    </location>
</feature>